<dbReference type="RefSeq" id="XP_068354729.1">
    <property type="nucleotide sequence ID" value="XM_068493709.1"/>
</dbReference>
<accession>A0A1J4JR51</accession>
<dbReference type="EMBL" id="MLAK01000904">
    <property type="protein sequence ID" value="OHT01593.1"/>
    <property type="molecule type" value="Genomic_DNA"/>
</dbReference>
<evidence type="ECO:0000313" key="1">
    <source>
        <dbReference type="EMBL" id="OHT01593.1"/>
    </source>
</evidence>
<protein>
    <submittedName>
        <fullName evidence="1">Uncharacterized protein</fullName>
    </submittedName>
</protein>
<gene>
    <name evidence="1" type="ORF">TRFO_07493</name>
</gene>
<proteinExistence type="predicted"/>
<dbReference type="GeneID" id="94828413"/>
<sequence>MKFSFRENVIEFFGKFPEEHLTSIFNSILFQKWLNEIDETIHLEKIELQTFSLNEKGEPTYIKLDTVSTRFGQVFPRVVVIEGNSFSILMIFIESETKKEYILLEHKFVISTGEFLNVIPYQITNDKVPTQQLVSEYVLNTFGLQISPDKYMDLIQSTVDEKYHSIHPFCGPSFTNNFIFLVKTELKNEEIWKFDNKEVSPNVTLKIIPFDEYSNHVHDMLSMSPLVYYRQYKDKNVF</sequence>
<dbReference type="VEuPathDB" id="TrichDB:TRFO_07493"/>
<evidence type="ECO:0000313" key="2">
    <source>
        <dbReference type="Proteomes" id="UP000179807"/>
    </source>
</evidence>
<comment type="caution">
    <text evidence="1">The sequence shown here is derived from an EMBL/GenBank/DDBJ whole genome shotgun (WGS) entry which is preliminary data.</text>
</comment>
<keyword evidence="2" id="KW-1185">Reference proteome</keyword>
<organism evidence="1 2">
    <name type="scientific">Tritrichomonas foetus</name>
    <dbReference type="NCBI Taxonomy" id="1144522"/>
    <lineage>
        <taxon>Eukaryota</taxon>
        <taxon>Metamonada</taxon>
        <taxon>Parabasalia</taxon>
        <taxon>Tritrichomonadida</taxon>
        <taxon>Tritrichomonadidae</taxon>
        <taxon>Tritrichomonas</taxon>
    </lineage>
</organism>
<name>A0A1J4JR51_9EUKA</name>
<dbReference type="OrthoDB" id="10249920at2759"/>
<dbReference type="AlphaFoldDB" id="A0A1J4JR51"/>
<reference evidence="1" key="1">
    <citation type="submission" date="2016-10" db="EMBL/GenBank/DDBJ databases">
        <authorList>
            <person name="Benchimol M."/>
            <person name="Almeida L.G."/>
            <person name="Vasconcelos A.T."/>
            <person name="Perreira-Neves A."/>
            <person name="Rosa I.A."/>
            <person name="Tasca T."/>
            <person name="Bogo M.R."/>
            <person name="de Souza W."/>
        </authorList>
    </citation>
    <scope>NUCLEOTIDE SEQUENCE [LARGE SCALE GENOMIC DNA]</scope>
    <source>
        <strain evidence="1">K</strain>
    </source>
</reference>
<dbReference type="Proteomes" id="UP000179807">
    <property type="component" value="Unassembled WGS sequence"/>
</dbReference>